<sequence length="61" mass="6665">MPLIDVSVVEGRTQETLRLLIHELHAAAVRVLDDSPAAVRVIVREVPATHWAAGDVTIAER</sequence>
<evidence type="ECO:0000313" key="5">
    <source>
        <dbReference type="Proteomes" id="UP000432464"/>
    </source>
</evidence>
<name>A0A6I3L8S4_9NOCA</name>
<evidence type="ECO:0000256" key="1">
    <source>
        <dbReference type="ARBA" id="ARBA00006723"/>
    </source>
</evidence>
<dbReference type="PANTHER" id="PTHR35530">
    <property type="entry name" value="TAUTOMERASE-RELATED"/>
    <property type="match status" value="1"/>
</dbReference>
<gene>
    <name evidence="4" type="ORF">GLP40_32695</name>
</gene>
<dbReference type="Pfam" id="PF01361">
    <property type="entry name" value="Tautomerase"/>
    <property type="match status" value="1"/>
</dbReference>
<dbReference type="SUPFAM" id="SSF55331">
    <property type="entry name" value="Tautomerase/MIF"/>
    <property type="match status" value="1"/>
</dbReference>
<dbReference type="InterPro" id="IPR004370">
    <property type="entry name" value="4-OT-like_dom"/>
</dbReference>
<dbReference type="RefSeq" id="WP_154791895.1">
    <property type="nucleotide sequence ID" value="NZ_WMBB01000028.1"/>
</dbReference>
<comment type="caution">
    <text evidence="4">The sequence shown here is derived from an EMBL/GenBank/DDBJ whole genome shotgun (WGS) entry which is preliminary data.</text>
</comment>
<dbReference type="Gene3D" id="3.30.429.10">
    <property type="entry name" value="Macrophage Migration Inhibitory Factor"/>
    <property type="match status" value="1"/>
</dbReference>
<evidence type="ECO:0000256" key="2">
    <source>
        <dbReference type="ARBA" id="ARBA00023235"/>
    </source>
</evidence>
<dbReference type="InterPro" id="IPR014347">
    <property type="entry name" value="Tautomerase/MIF_sf"/>
</dbReference>
<organism evidence="4 5">
    <name type="scientific">Nocardia aurantiaca</name>
    <dbReference type="NCBI Taxonomy" id="2675850"/>
    <lineage>
        <taxon>Bacteria</taxon>
        <taxon>Bacillati</taxon>
        <taxon>Actinomycetota</taxon>
        <taxon>Actinomycetes</taxon>
        <taxon>Mycobacteriales</taxon>
        <taxon>Nocardiaceae</taxon>
        <taxon>Nocardia</taxon>
    </lineage>
</organism>
<dbReference type="Proteomes" id="UP000432464">
    <property type="component" value="Unassembled WGS sequence"/>
</dbReference>
<protein>
    <submittedName>
        <fullName evidence="4">4-oxalocrotonate tautomerase</fullName>
    </submittedName>
</protein>
<accession>A0A6I3L8S4</accession>
<evidence type="ECO:0000259" key="3">
    <source>
        <dbReference type="Pfam" id="PF01361"/>
    </source>
</evidence>
<dbReference type="EMBL" id="WMBB01000028">
    <property type="protein sequence ID" value="MTE17480.1"/>
    <property type="molecule type" value="Genomic_DNA"/>
</dbReference>
<dbReference type="GO" id="GO:0016853">
    <property type="term" value="F:isomerase activity"/>
    <property type="evidence" value="ECO:0007669"/>
    <property type="project" value="UniProtKB-KW"/>
</dbReference>
<dbReference type="PANTHER" id="PTHR35530:SF1">
    <property type="entry name" value="2-HYDROXYMUCONATE TAUTOMERASE"/>
    <property type="match status" value="1"/>
</dbReference>
<comment type="similarity">
    <text evidence="1">Belongs to the 4-oxalocrotonate tautomerase family.</text>
</comment>
<proteinExistence type="inferred from homology"/>
<reference evidence="4 5" key="1">
    <citation type="submission" date="2019-11" db="EMBL/GenBank/DDBJ databases">
        <title>Nocardia sp. nov. CT2-14 isolated from soil.</title>
        <authorList>
            <person name="Kanchanasin P."/>
            <person name="Tanasupawat S."/>
            <person name="Yuki M."/>
            <person name="Kudo T."/>
        </authorList>
    </citation>
    <scope>NUCLEOTIDE SEQUENCE [LARGE SCALE GENOMIC DNA]</scope>
    <source>
        <strain evidence="4 5">CT2-14</strain>
    </source>
</reference>
<feature type="domain" description="4-oxalocrotonate tautomerase-like" evidence="3">
    <location>
        <begin position="2"/>
        <end position="60"/>
    </location>
</feature>
<evidence type="ECO:0000313" key="4">
    <source>
        <dbReference type="EMBL" id="MTE17480.1"/>
    </source>
</evidence>
<keyword evidence="2" id="KW-0413">Isomerase</keyword>
<keyword evidence="5" id="KW-1185">Reference proteome</keyword>
<dbReference type="AlphaFoldDB" id="A0A6I3L8S4"/>